<evidence type="ECO:0000313" key="2">
    <source>
        <dbReference type="RefSeq" id="XP_016508451.1"/>
    </source>
</evidence>
<accession>A0A1S4D4Z9</accession>
<proteinExistence type="predicted"/>
<feature type="region of interest" description="Disordered" evidence="1">
    <location>
        <begin position="21"/>
        <end position="77"/>
    </location>
</feature>
<dbReference type="KEGG" id="nta:107826028"/>
<sequence length="197" mass="22104">MTIVIEDDVRLASEVPRLVEADEGMSLPSVMTEAEEPAAGVSDHLRQEGPSTSQPDDDTSSPADGRGKGVAKDGYETDSEVDVTDLRMMKEGFTQLEVRLEGSTRTIVIPMDRDLLINTENVFPSLGPLCSDVEGETLRELDDITLSRGIVGLALMTMILEIEIARIEEKHKKIFEKLERKYFEYRGKYQEIRRHFG</sequence>
<evidence type="ECO:0000256" key="1">
    <source>
        <dbReference type="SAM" id="MobiDB-lite"/>
    </source>
</evidence>
<organism evidence="2">
    <name type="scientific">Nicotiana tabacum</name>
    <name type="common">Common tobacco</name>
    <dbReference type="NCBI Taxonomy" id="4097"/>
    <lineage>
        <taxon>Eukaryota</taxon>
        <taxon>Viridiplantae</taxon>
        <taxon>Streptophyta</taxon>
        <taxon>Embryophyta</taxon>
        <taxon>Tracheophyta</taxon>
        <taxon>Spermatophyta</taxon>
        <taxon>Magnoliopsida</taxon>
        <taxon>eudicotyledons</taxon>
        <taxon>Gunneridae</taxon>
        <taxon>Pentapetalae</taxon>
        <taxon>asterids</taxon>
        <taxon>lamiids</taxon>
        <taxon>Solanales</taxon>
        <taxon>Solanaceae</taxon>
        <taxon>Nicotianoideae</taxon>
        <taxon>Nicotianeae</taxon>
        <taxon>Nicotiana</taxon>
    </lineage>
</organism>
<feature type="compositionally biased region" description="Basic and acidic residues" evidence="1">
    <location>
        <begin position="65"/>
        <end position="75"/>
    </location>
</feature>
<protein>
    <submittedName>
        <fullName evidence="2">Uncharacterized protein</fullName>
    </submittedName>
</protein>
<dbReference type="OrthoDB" id="1243050at2759"/>
<dbReference type="RefSeq" id="XP_016508451.1">
    <property type="nucleotide sequence ID" value="XM_016652965.1"/>
</dbReference>
<name>A0A1S4D4Z9_TOBAC</name>
<dbReference type="PaxDb" id="4097-A0A1S4D4Z9"/>
<dbReference type="AlphaFoldDB" id="A0A1S4D4Z9"/>
<feature type="compositionally biased region" description="Low complexity" evidence="1">
    <location>
        <begin position="50"/>
        <end position="64"/>
    </location>
</feature>
<reference evidence="2" key="1">
    <citation type="submission" date="2025-08" db="UniProtKB">
        <authorList>
            <consortium name="RefSeq"/>
        </authorList>
    </citation>
    <scope>IDENTIFICATION</scope>
</reference>
<gene>
    <name evidence="2" type="primary">LOC107826028</name>
</gene>